<dbReference type="EMBL" id="BART01023072">
    <property type="protein sequence ID" value="GAH03805.1"/>
    <property type="molecule type" value="Genomic_DNA"/>
</dbReference>
<proteinExistence type="predicted"/>
<evidence type="ECO:0000313" key="1">
    <source>
        <dbReference type="EMBL" id="GAH03805.1"/>
    </source>
</evidence>
<organism evidence="1">
    <name type="scientific">marine sediment metagenome</name>
    <dbReference type="NCBI Taxonomy" id="412755"/>
    <lineage>
        <taxon>unclassified sequences</taxon>
        <taxon>metagenomes</taxon>
        <taxon>ecological metagenomes</taxon>
    </lineage>
</organism>
<accession>X1D686</accession>
<gene>
    <name evidence="1" type="ORF">S01H4_42078</name>
</gene>
<protein>
    <submittedName>
        <fullName evidence="1">Uncharacterized protein</fullName>
    </submittedName>
</protein>
<reference evidence="1" key="1">
    <citation type="journal article" date="2014" name="Front. Microbiol.">
        <title>High frequency of phylogenetically diverse reductive dehalogenase-homologous genes in deep subseafloor sedimentary metagenomes.</title>
        <authorList>
            <person name="Kawai M."/>
            <person name="Futagami T."/>
            <person name="Toyoda A."/>
            <person name="Takaki Y."/>
            <person name="Nishi S."/>
            <person name="Hori S."/>
            <person name="Arai W."/>
            <person name="Tsubouchi T."/>
            <person name="Morono Y."/>
            <person name="Uchiyama I."/>
            <person name="Ito T."/>
            <person name="Fujiyama A."/>
            <person name="Inagaki F."/>
            <person name="Takami H."/>
        </authorList>
    </citation>
    <scope>NUCLEOTIDE SEQUENCE</scope>
    <source>
        <strain evidence="1">Expedition CK06-06</strain>
    </source>
</reference>
<sequence>MGMFLPDLDKLFLRMFRKRKKGISVHPSLKGEKDGMNYILLWSRDHPSFEDNYKKWEEFNKEDYIRKEYLHSISVLDKWIEEFSEGTTLYQGDDKTRDYIMQQLEDLKNKYPPTIDSNDTYKSLSNKINDLRETTKKILESINKIM</sequence>
<name>X1D686_9ZZZZ</name>
<comment type="caution">
    <text evidence="1">The sequence shown here is derived from an EMBL/GenBank/DDBJ whole genome shotgun (WGS) entry which is preliminary data.</text>
</comment>
<dbReference type="AlphaFoldDB" id="X1D686"/>